<sequence>MTATVPVSAAIGRTLATLGAAHVFGVVGSGNFHLTNAMVDTGVPFTAARHEMGATVMADAYSRTSDRVAVVSLHQGCGLSNALTGIAEAAKCHTPLLVVTGDTATGDVNSNFHVDQDAAVRAMGATAARVYSAETAVADTARAYIRAVTERETVVLSVPVDIQDRIVELDETSITLPRVHRAGPSSQALTDLVELLAGARRPVILAGRGARHAKTELVRLADHAGALLVTSAGARGLFADQEWALDVMGGFSTEGAAELIAAADVVVGFGASLNKWTGRDGALMRGATVVHVDDRPAAIGRHRDVALGVIGDAAIVAALAADQLEQRPRSGTHRGYRTADVARRVHAARYWRDQPFEPLRDPGCIDPRELTNLLDELLPAERIVVPDGGNVNCYPAGHLRVPDVRGFCFPLAFQAIGMGIAAGIGAGIAQPGRVPVVGTGDGAFMMSLAELDTAVRARLGLVVIVYNDSAYGAEVNLFRPYTDDLDIVRFPDTDMARVARGFGAEGVTVREISDLGPVREWVDGPRDRPLVIDAKIATFPSWLMAQRYVLAEDATHNDLSSELA</sequence>
<dbReference type="RefSeq" id="WP_344782199.1">
    <property type="nucleotide sequence ID" value="NZ_BAABAF010000005.1"/>
</dbReference>
<feature type="domain" description="Thiamine pyrophosphate enzyme N-terminal TPP-binding" evidence="7">
    <location>
        <begin position="8"/>
        <end position="111"/>
    </location>
</feature>
<dbReference type="SUPFAM" id="SSF52467">
    <property type="entry name" value="DHS-like NAD/FAD-binding domain"/>
    <property type="match status" value="1"/>
</dbReference>
<evidence type="ECO:0000259" key="6">
    <source>
        <dbReference type="Pfam" id="PF02775"/>
    </source>
</evidence>
<evidence type="ECO:0000256" key="3">
    <source>
        <dbReference type="ARBA" id="ARBA00023052"/>
    </source>
</evidence>
<evidence type="ECO:0000256" key="4">
    <source>
        <dbReference type="RuleBase" id="RU362132"/>
    </source>
</evidence>
<comment type="caution">
    <text evidence="8">The sequence shown here is derived from an EMBL/GenBank/DDBJ whole genome shotgun (WGS) entry which is preliminary data.</text>
</comment>
<dbReference type="CDD" id="cd07035">
    <property type="entry name" value="TPP_PYR_POX_like"/>
    <property type="match status" value="1"/>
</dbReference>
<dbReference type="PANTHER" id="PTHR18968:SF166">
    <property type="entry name" value="2-HYDROXYACYL-COA LYASE 2"/>
    <property type="match status" value="1"/>
</dbReference>
<evidence type="ECO:0000259" key="5">
    <source>
        <dbReference type="Pfam" id="PF00205"/>
    </source>
</evidence>
<dbReference type="EMBL" id="BAABAF010000005">
    <property type="protein sequence ID" value="GAA3763778.1"/>
    <property type="molecule type" value="Genomic_DNA"/>
</dbReference>
<proteinExistence type="inferred from homology"/>
<dbReference type="InterPro" id="IPR029035">
    <property type="entry name" value="DHS-like_NAD/FAD-binding_dom"/>
</dbReference>
<dbReference type="Proteomes" id="UP001500540">
    <property type="component" value="Unassembled WGS sequence"/>
</dbReference>
<dbReference type="Gene3D" id="3.40.50.970">
    <property type="match status" value="2"/>
</dbReference>
<organism evidence="8 9">
    <name type="scientific">Microbacterium kribbense</name>
    <dbReference type="NCBI Taxonomy" id="433645"/>
    <lineage>
        <taxon>Bacteria</taxon>
        <taxon>Bacillati</taxon>
        <taxon>Actinomycetota</taxon>
        <taxon>Actinomycetes</taxon>
        <taxon>Micrococcales</taxon>
        <taxon>Microbacteriaceae</taxon>
        <taxon>Microbacterium</taxon>
    </lineage>
</organism>
<dbReference type="Pfam" id="PF02776">
    <property type="entry name" value="TPP_enzyme_N"/>
    <property type="match status" value="1"/>
</dbReference>
<feature type="domain" description="Thiamine pyrophosphate enzyme TPP-binding" evidence="6">
    <location>
        <begin position="387"/>
        <end position="533"/>
    </location>
</feature>
<keyword evidence="9" id="KW-1185">Reference proteome</keyword>
<dbReference type="InterPro" id="IPR029061">
    <property type="entry name" value="THDP-binding"/>
</dbReference>
<evidence type="ECO:0000313" key="9">
    <source>
        <dbReference type="Proteomes" id="UP001500540"/>
    </source>
</evidence>
<keyword evidence="3 4" id="KW-0786">Thiamine pyrophosphate</keyword>
<evidence type="ECO:0000313" key="8">
    <source>
        <dbReference type="EMBL" id="GAA3763778.1"/>
    </source>
</evidence>
<dbReference type="Pfam" id="PF00205">
    <property type="entry name" value="TPP_enzyme_M"/>
    <property type="match status" value="1"/>
</dbReference>
<dbReference type="SUPFAM" id="SSF52518">
    <property type="entry name" value="Thiamin diphosphate-binding fold (THDP-binding)"/>
    <property type="match status" value="2"/>
</dbReference>
<accession>A0ABP7GEL2</accession>
<feature type="domain" description="Thiamine pyrophosphate enzyme central" evidence="5">
    <location>
        <begin position="190"/>
        <end position="316"/>
    </location>
</feature>
<evidence type="ECO:0000256" key="1">
    <source>
        <dbReference type="ARBA" id="ARBA00001964"/>
    </source>
</evidence>
<dbReference type="CDD" id="cd00568">
    <property type="entry name" value="TPP_enzymes"/>
    <property type="match status" value="1"/>
</dbReference>
<dbReference type="InterPro" id="IPR012000">
    <property type="entry name" value="Thiamin_PyroP_enz_cen_dom"/>
</dbReference>
<evidence type="ECO:0000256" key="2">
    <source>
        <dbReference type="ARBA" id="ARBA00007812"/>
    </source>
</evidence>
<dbReference type="InterPro" id="IPR011766">
    <property type="entry name" value="TPP_enzyme_TPP-bd"/>
</dbReference>
<protein>
    <submittedName>
        <fullName evidence="8">Thiamine pyrophosphate-binding protein</fullName>
    </submittedName>
</protein>
<dbReference type="PANTHER" id="PTHR18968">
    <property type="entry name" value="THIAMINE PYROPHOSPHATE ENZYMES"/>
    <property type="match status" value="1"/>
</dbReference>
<dbReference type="Gene3D" id="3.40.50.1220">
    <property type="entry name" value="TPP-binding domain"/>
    <property type="match status" value="1"/>
</dbReference>
<dbReference type="InterPro" id="IPR045229">
    <property type="entry name" value="TPP_enz"/>
</dbReference>
<comment type="cofactor">
    <cofactor evidence="1">
        <name>thiamine diphosphate</name>
        <dbReference type="ChEBI" id="CHEBI:58937"/>
    </cofactor>
</comment>
<name>A0ABP7GEL2_9MICO</name>
<evidence type="ECO:0000259" key="7">
    <source>
        <dbReference type="Pfam" id="PF02776"/>
    </source>
</evidence>
<reference evidence="9" key="1">
    <citation type="journal article" date="2019" name="Int. J. Syst. Evol. Microbiol.">
        <title>The Global Catalogue of Microorganisms (GCM) 10K type strain sequencing project: providing services to taxonomists for standard genome sequencing and annotation.</title>
        <authorList>
            <consortium name="The Broad Institute Genomics Platform"/>
            <consortium name="The Broad Institute Genome Sequencing Center for Infectious Disease"/>
            <person name="Wu L."/>
            <person name="Ma J."/>
        </authorList>
    </citation>
    <scope>NUCLEOTIDE SEQUENCE [LARGE SCALE GENOMIC DNA]</scope>
    <source>
        <strain evidence="9">JCM 16950</strain>
    </source>
</reference>
<gene>
    <name evidence="8" type="ORF">GCM10022240_15200</name>
</gene>
<dbReference type="InterPro" id="IPR012001">
    <property type="entry name" value="Thiamin_PyroP_enz_TPP-bd_dom"/>
</dbReference>
<dbReference type="Pfam" id="PF02775">
    <property type="entry name" value="TPP_enzyme_C"/>
    <property type="match status" value="1"/>
</dbReference>
<comment type="similarity">
    <text evidence="2 4">Belongs to the TPP enzyme family.</text>
</comment>